<dbReference type="Pfam" id="PF04542">
    <property type="entry name" value="Sigma70_r2"/>
    <property type="match status" value="1"/>
</dbReference>
<feature type="domain" description="RNA polymerase sigma-70 region 2" evidence="1">
    <location>
        <begin position="20"/>
        <end position="78"/>
    </location>
</feature>
<dbReference type="InterPro" id="IPR013325">
    <property type="entry name" value="RNA_pol_sigma_r2"/>
</dbReference>
<dbReference type="GO" id="GO:0003700">
    <property type="term" value="F:DNA-binding transcription factor activity"/>
    <property type="evidence" value="ECO:0007669"/>
    <property type="project" value="InterPro"/>
</dbReference>
<evidence type="ECO:0000313" key="3">
    <source>
        <dbReference type="EMBL" id="GGL92342.1"/>
    </source>
</evidence>
<dbReference type="InterPro" id="IPR013324">
    <property type="entry name" value="RNA_pol_sigma_r3/r4-like"/>
</dbReference>
<dbReference type="InterPro" id="IPR007627">
    <property type="entry name" value="RNA_pol_sigma70_r2"/>
</dbReference>
<dbReference type="GO" id="GO:0006352">
    <property type="term" value="P:DNA-templated transcription initiation"/>
    <property type="evidence" value="ECO:0007669"/>
    <property type="project" value="InterPro"/>
</dbReference>
<name>A0A917SQ25_9ACTN</name>
<organism evidence="3 4">
    <name type="scientific">Nakamurella endophytica</name>
    <dbReference type="NCBI Taxonomy" id="1748367"/>
    <lineage>
        <taxon>Bacteria</taxon>
        <taxon>Bacillati</taxon>
        <taxon>Actinomycetota</taxon>
        <taxon>Actinomycetes</taxon>
        <taxon>Nakamurellales</taxon>
        <taxon>Nakamurellaceae</taxon>
        <taxon>Nakamurella</taxon>
    </lineage>
</organism>
<dbReference type="PANTHER" id="PTHR47756">
    <property type="entry name" value="BLL6612 PROTEIN-RELATED"/>
    <property type="match status" value="1"/>
</dbReference>
<protein>
    <submittedName>
        <fullName evidence="3">DNA-directed RNA polymerase sigma-70 factor</fullName>
    </submittedName>
</protein>
<feature type="domain" description="DUF6596" evidence="2">
    <location>
        <begin position="201"/>
        <end position="272"/>
    </location>
</feature>
<keyword evidence="3" id="KW-0240">DNA-directed RNA polymerase</keyword>
<dbReference type="Proteomes" id="UP000655208">
    <property type="component" value="Unassembled WGS sequence"/>
</dbReference>
<evidence type="ECO:0000259" key="1">
    <source>
        <dbReference type="Pfam" id="PF04542"/>
    </source>
</evidence>
<dbReference type="EMBL" id="BMNA01000002">
    <property type="protein sequence ID" value="GGL92342.1"/>
    <property type="molecule type" value="Genomic_DNA"/>
</dbReference>
<reference evidence="3" key="2">
    <citation type="submission" date="2020-09" db="EMBL/GenBank/DDBJ databases">
        <authorList>
            <person name="Sun Q."/>
            <person name="Zhou Y."/>
        </authorList>
    </citation>
    <scope>NUCLEOTIDE SEQUENCE</scope>
    <source>
        <strain evidence="3">CGMCC 4.7308</strain>
    </source>
</reference>
<gene>
    <name evidence="3" type="ORF">GCM10011594_10160</name>
</gene>
<keyword evidence="4" id="KW-1185">Reference proteome</keyword>
<dbReference type="SUPFAM" id="SSF88946">
    <property type="entry name" value="Sigma2 domain of RNA polymerase sigma factors"/>
    <property type="match status" value="1"/>
</dbReference>
<comment type="caution">
    <text evidence="3">The sequence shown here is derived from an EMBL/GenBank/DDBJ whole genome shotgun (WGS) entry which is preliminary data.</text>
</comment>
<evidence type="ECO:0000259" key="2">
    <source>
        <dbReference type="Pfam" id="PF20239"/>
    </source>
</evidence>
<reference evidence="3" key="1">
    <citation type="journal article" date="2014" name="Int. J. Syst. Evol. Microbiol.">
        <title>Complete genome sequence of Corynebacterium casei LMG S-19264T (=DSM 44701T), isolated from a smear-ripened cheese.</title>
        <authorList>
            <consortium name="US DOE Joint Genome Institute (JGI-PGF)"/>
            <person name="Walter F."/>
            <person name="Albersmeier A."/>
            <person name="Kalinowski J."/>
            <person name="Ruckert C."/>
        </authorList>
    </citation>
    <scope>NUCLEOTIDE SEQUENCE</scope>
    <source>
        <strain evidence="3">CGMCC 4.7308</strain>
    </source>
</reference>
<dbReference type="GO" id="GO:0000428">
    <property type="term" value="C:DNA-directed RNA polymerase complex"/>
    <property type="evidence" value="ECO:0007669"/>
    <property type="project" value="UniProtKB-KW"/>
</dbReference>
<accession>A0A917SQ25</accession>
<sequence length="413" mass="43572">MTAEAAPAHRAAERAARSSYGRLLALLAAATGDVATAEDTLSAAFEQALRTWPTQGVPGNPEGWLLTVARNRQRDVWGSAAHRRCAPLAAAVLAGADAVSPLDELDPDALPDRSLELLFVCAHPAIDPAVRTPLMLQTVLGYDASRIAALFGVPAAAMAQRLVRAKRRIRDTRIPFAVPSRARLAERLPPVLEAVYACYAIDLSDEAAPLAVGLATAFPDRSEAWGLAALITLSRARRRGAAPSTYLPLEDQDPATWDAALIAEGESYLRRATPGPLGRFQCEAAVHAVHCARARTGATDWSALRTLYAALQVLAPTAGAGVAHAVVIGRTDGPVAGLAELDRLAGETDVERFQPWWAARGDLLVRAGRTADAAAALRRAADLTTDPAHADHLRHRIDGLGVRARTAATAGTG</sequence>
<dbReference type="Gene3D" id="1.10.1740.10">
    <property type="match status" value="1"/>
</dbReference>
<dbReference type="PANTHER" id="PTHR47756:SF2">
    <property type="entry name" value="BLL6612 PROTEIN"/>
    <property type="match status" value="1"/>
</dbReference>
<dbReference type="InterPro" id="IPR046531">
    <property type="entry name" value="DUF6596"/>
</dbReference>
<dbReference type="SUPFAM" id="SSF88659">
    <property type="entry name" value="Sigma3 and sigma4 domains of RNA polymerase sigma factors"/>
    <property type="match status" value="1"/>
</dbReference>
<keyword evidence="3" id="KW-0804">Transcription</keyword>
<proteinExistence type="predicted"/>
<evidence type="ECO:0000313" key="4">
    <source>
        <dbReference type="Proteomes" id="UP000655208"/>
    </source>
</evidence>
<dbReference type="Pfam" id="PF20239">
    <property type="entry name" value="DUF6596"/>
    <property type="match status" value="1"/>
</dbReference>
<dbReference type="AlphaFoldDB" id="A0A917SQ25"/>